<protein>
    <submittedName>
        <fullName evidence="8">Na+/H+ antiporter subunit E</fullName>
    </submittedName>
</protein>
<dbReference type="Pfam" id="PF01899">
    <property type="entry name" value="MNHE"/>
    <property type="match status" value="1"/>
</dbReference>
<gene>
    <name evidence="8" type="ORF">KW502_00870</name>
</gene>
<evidence type="ECO:0000256" key="7">
    <source>
        <dbReference type="SAM" id="Phobius"/>
    </source>
</evidence>
<comment type="subcellular location">
    <subcellularLocation>
        <location evidence="1">Cell membrane</location>
        <topology evidence="1">Multi-pass membrane protein</topology>
    </subcellularLocation>
</comment>
<keyword evidence="4 7" id="KW-0812">Transmembrane</keyword>
<evidence type="ECO:0000256" key="3">
    <source>
        <dbReference type="ARBA" id="ARBA00022475"/>
    </source>
</evidence>
<reference evidence="8 9" key="1">
    <citation type="submission" date="2021-07" db="EMBL/GenBank/DDBJ databases">
        <title>Mesonia aestuariivivens sp. nov., isolated from a tidal flat.</title>
        <authorList>
            <person name="Kim Y.-O."/>
            <person name="Yoon J.-H."/>
        </authorList>
    </citation>
    <scope>NUCLEOTIDE SEQUENCE [LARGE SCALE GENOMIC DNA]</scope>
    <source>
        <strain evidence="8 9">JHPTF-M18</strain>
    </source>
</reference>
<dbReference type="EMBL" id="JAHWDF010000001">
    <property type="protein sequence ID" value="MBW2960350.1"/>
    <property type="molecule type" value="Genomic_DNA"/>
</dbReference>
<evidence type="ECO:0000313" key="8">
    <source>
        <dbReference type="EMBL" id="MBW2960350.1"/>
    </source>
</evidence>
<dbReference type="RefSeq" id="WP_219038637.1">
    <property type="nucleotide sequence ID" value="NZ_JAHWDF010000001.1"/>
</dbReference>
<keyword evidence="5 7" id="KW-1133">Transmembrane helix</keyword>
<evidence type="ECO:0000256" key="6">
    <source>
        <dbReference type="ARBA" id="ARBA00023136"/>
    </source>
</evidence>
<proteinExistence type="inferred from homology"/>
<organism evidence="8 9">
    <name type="scientific">Mesonia aestuariivivens</name>
    <dbReference type="NCBI Taxonomy" id="2796128"/>
    <lineage>
        <taxon>Bacteria</taxon>
        <taxon>Pseudomonadati</taxon>
        <taxon>Bacteroidota</taxon>
        <taxon>Flavobacteriia</taxon>
        <taxon>Flavobacteriales</taxon>
        <taxon>Flavobacteriaceae</taxon>
        <taxon>Mesonia</taxon>
    </lineage>
</organism>
<dbReference type="Proteomes" id="UP000719267">
    <property type="component" value="Unassembled WGS sequence"/>
</dbReference>
<evidence type="ECO:0000313" key="9">
    <source>
        <dbReference type="Proteomes" id="UP000719267"/>
    </source>
</evidence>
<evidence type="ECO:0000256" key="4">
    <source>
        <dbReference type="ARBA" id="ARBA00022692"/>
    </source>
</evidence>
<evidence type="ECO:0000256" key="1">
    <source>
        <dbReference type="ARBA" id="ARBA00004651"/>
    </source>
</evidence>
<evidence type="ECO:0000256" key="5">
    <source>
        <dbReference type="ARBA" id="ARBA00022989"/>
    </source>
</evidence>
<sequence>MKNRFLSNILLTFIWVAITGDFAFLNYVFGFVLSFIIMYVITKGRGNAKYFKIIPKLISFILFFLWELLKANLQVAYDVVTPKFYMTPGIVRVPLEAETNLEITLLANLITLTPGTLSLDVSDDRKVLYVHAMYLKDKQAFIDDIKNGFEKRLLEILR</sequence>
<evidence type="ECO:0000256" key="2">
    <source>
        <dbReference type="ARBA" id="ARBA00006228"/>
    </source>
</evidence>
<accession>A0ABS6VXP2</accession>
<keyword evidence="3" id="KW-1003">Cell membrane</keyword>
<dbReference type="InterPro" id="IPR002758">
    <property type="entry name" value="Cation_antiport_E"/>
</dbReference>
<comment type="similarity">
    <text evidence="2">Belongs to the CPA3 antiporters (TC 2.A.63) subunit E family.</text>
</comment>
<feature type="transmembrane region" description="Helical" evidence="7">
    <location>
        <begin position="53"/>
        <end position="69"/>
    </location>
</feature>
<dbReference type="PIRSF" id="PIRSF019239">
    <property type="entry name" value="MrpE"/>
    <property type="match status" value="1"/>
</dbReference>
<keyword evidence="9" id="KW-1185">Reference proteome</keyword>
<name>A0ABS6VXP2_9FLAO</name>
<dbReference type="PANTHER" id="PTHR34584:SF1">
    <property type="entry name" value="NA(+)_H(+) ANTIPORTER SUBUNIT E1"/>
    <property type="match status" value="1"/>
</dbReference>
<keyword evidence="6 7" id="KW-0472">Membrane</keyword>
<feature type="transmembrane region" description="Helical" evidence="7">
    <location>
        <begin position="12"/>
        <end position="41"/>
    </location>
</feature>
<comment type="caution">
    <text evidence="8">The sequence shown here is derived from an EMBL/GenBank/DDBJ whole genome shotgun (WGS) entry which is preliminary data.</text>
</comment>
<dbReference type="PANTHER" id="PTHR34584">
    <property type="entry name" value="NA(+)/H(+) ANTIPORTER SUBUNIT E1"/>
    <property type="match status" value="1"/>
</dbReference>